<protein>
    <submittedName>
        <fullName evidence="3">Uncharacterized protein</fullName>
    </submittedName>
</protein>
<reference evidence="4" key="1">
    <citation type="submission" date="2016-10" db="EMBL/GenBank/DDBJ databases">
        <authorList>
            <person name="Varghese N."/>
            <person name="Submissions S."/>
        </authorList>
    </citation>
    <scope>NUCLEOTIDE SEQUENCE [LARGE SCALE GENOMIC DNA]</scope>
    <source>
        <strain evidence="4">BS3782</strain>
    </source>
</reference>
<evidence type="ECO:0000256" key="1">
    <source>
        <dbReference type="SAM" id="MobiDB-lite"/>
    </source>
</evidence>
<reference evidence="3" key="2">
    <citation type="submission" date="2016-10" db="EMBL/GenBank/DDBJ databases">
        <authorList>
            <person name="de Groot N.N."/>
        </authorList>
    </citation>
    <scope>NUCLEOTIDE SEQUENCE [LARGE SCALE GENOMIC DNA]</scope>
    <source>
        <strain evidence="3">BS3782</strain>
    </source>
</reference>
<dbReference type="Proteomes" id="UP000182814">
    <property type="component" value="Chromosome I"/>
</dbReference>
<feature type="compositionally biased region" description="Basic residues" evidence="1">
    <location>
        <begin position="51"/>
        <end position="60"/>
    </location>
</feature>
<sequence length="94" mass="10520">MVTHFKVGGHLACGHKGSNLTSSSVLTRVKCRSCRNTDAFKEARKDERNAARRAARKAKATHTANDWRAAWTQRLIEMPGLQRLPRGFTGQPFV</sequence>
<dbReference type="EMBL" id="VZPO01000002">
    <property type="protein sequence ID" value="KAB0507373.1"/>
    <property type="molecule type" value="Genomic_DNA"/>
</dbReference>
<organism evidence="3 4">
    <name type="scientific">Pseudomonas lini</name>
    <dbReference type="NCBI Taxonomy" id="163011"/>
    <lineage>
        <taxon>Bacteria</taxon>
        <taxon>Pseudomonadati</taxon>
        <taxon>Pseudomonadota</taxon>
        <taxon>Gammaproteobacteria</taxon>
        <taxon>Pseudomonadales</taxon>
        <taxon>Pseudomonadaceae</taxon>
        <taxon>Pseudomonas</taxon>
    </lineage>
</organism>
<evidence type="ECO:0000313" key="2">
    <source>
        <dbReference type="EMBL" id="KAB0507373.1"/>
    </source>
</evidence>
<name>A0A0J6HLU7_9PSED</name>
<dbReference type="AlphaFoldDB" id="A0A0J6HLU7"/>
<evidence type="ECO:0000313" key="4">
    <source>
        <dbReference type="Proteomes" id="UP000182814"/>
    </source>
</evidence>
<dbReference type="Proteomes" id="UP000434925">
    <property type="component" value="Unassembled WGS sequence"/>
</dbReference>
<dbReference type="RefSeq" id="WP_048393242.1">
    <property type="nucleotide sequence ID" value="NZ_JYLB01000001.1"/>
</dbReference>
<gene>
    <name evidence="2" type="ORF">F7R14_05855</name>
    <name evidence="3" type="ORF">SAMN04490191_4033</name>
</gene>
<reference evidence="2 5" key="3">
    <citation type="submission" date="2019-09" db="EMBL/GenBank/DDBJ databases">
        <title>Draft genome sequences of 48 bacterial type strains from the CCUG.</title>
        <authorList>
            <person name="Tunovic T."/>
            <person name="Pineiro-Iglesias B."/>
            <person name="Unosson C."/>
            <person name="Inganas E."/>
            <person name="Ohlen M."/>
            <person name="Cardew S."/>
            <person name="Jensie-Markopoulos S."/>
            <person name="Salva-Serra F."/>
            <person name="Jaen-Luchoro D."/>
            <person name="Karlsson R."/>
            <person name="Svensson-Stadler L."/>
            <person name="Chun J."/>
            <person name="Moore E."/>
        </authorList>
    </citation>
    <scope>NUCLEOTIDE SEQUENCE [LARGE SCALE GENOMIC DNA]</scope>
    <source>
        <strain evidence="2 5">CCUG 51522</strain>
    </source>
</reference>
<keyword evidence="4" id="KW-1185">Reference proteome</keyword>
<evidence type="ECO:0000313" key="3">
    <source>
        <dbReference type="EMBL" id="SDT34494.1"/>
    </source>
</evidence>
<proteinExistence type="predicted"/>
<feature type="region of interest" description="Disordered" evidence="1">
    <location>
        <begin position="45"/>
        <end position="65"/>
    </location>
</feature>
<dbReference type="EMBL" id="LT629746">
    <property type="protein sequence ID" value="SDT34494.1"/>
    <property type="molecule type" value="Genomic_DNA"/>
</dbReference>
<accession>A0A0J6HLU7</accession>
<dbReference type="PATRIC" id="fig|163011.3.peg.1518"/>
<evidence type="ECO:0000313" key="5">
    <source>
        <dbReference type="Proteomes" id="UP000434925"/>
    </source>
</evidence>